<evidence type="ECO:0000256" key="3">
    <source>
        <dbReference type="ARBA" id="ARBA00010199"/>
    </source>
</evidence>
<feature type="transmembrane region" description="Helical" evidence="13">
    <location>
        <begin position="12"/>
        <end position="33"/>
    </location>
</feature>
<dbReference type="AlphaFoldDB" id="A0A9D1GK85"/>
<dbReference type="InterPro" id="IPR050222">
    <property type="entry name" value="MATE_MdtK"/>
</dbReference>
<evidence type="ECO:0000256" key="4">
    <source>
        <dbReference type="ARBA" id="ARBA00020268"/>
    </source>
</evidence>
<evidence type="ECO:0000256" key="1">
    <source>
        <dbReference type="ARBA" id="ARBA00003408"/>
    </source>
</evidence>
<dbReference type="PIRSF" id="PIRSF006603">
    <property type="entry name" value="DinF"/>
    <property type="match status" value="1"/>
</dbReference>
<dbReference type="PANTHER" id="PTHR43298:SF2">
    <property type="entry name" value="FMN_FAD EXPORTER YEEO-RELATED"/>
    <property type="match status" value="1"/>
</dbReference>
<keyword evidence="7" id="KW-1003">Cell membrane</keyword>
<comment type="function">
    <text evidence="1">Multidrug efflux pump.</text>
</comment>
<dbReference type="NCBIfam" id="TIGR00797">
    <property type="entry name" value="matE"/>
    <property type="match status" value="1"/>
</dbReference>
<keyword evidence="6" id="KW-0050">Antiport</keyword>
<dbReference type="GO" id="GO:0042910">
    <property type="term" value="F:xenobiotic transmembrane transporter activity"/>
    <property type="evidence" value="ECO:0007669"/>
    <property type="project" value="InterPro"/>
</dbReference>
<feature type="transmembrane region" description="Helical" evidence="13">
    <location>
        <begin position="364"/>
        <end position="382"/>
    </location>
</feature>
<dbReference type="Pfam" id="PF01554">
    <property type="entry name" value="MatE"/>
    <property type="match status" value="2"/>
</dbReference>
<organism evidence="14 15">
    <name type="scientific">Candidatus Caccovicinus merdipullorum</name>
    <dbReference type="NCBI Taxonomy" id="2840724"/>
    <lineage>
        <taxon>Bacteria</taxon>
        <taxon>Bacillati</taxon>
        <taxon>Bacillota</taxon>
        <taxon>Clostridia</taxon>
        <taxon>Eubacteriales</taxon>
        <taxon>Candidatus Caccovicinus</taxon>
    </lineage>
</organism>
<dbReference type="InterPro" id="IPR002528">
    <property type="entry name" value="MATE_fam"/>
</dbReference>
<evidence type="ECO:0000256" key="12">
    <source>
        <dbReference type="ARBA" id="ARBA00031636"/>
    </source>
</evidence>
<evidence type="ECO:0000313" key="14">
    <source>
        <dbReference type="EMBL" id="HIT42710.1"/>
    </source>
</evidence>
<feature type="transmembrane region" description="Helical" evidence="13">
    <location>
        <begin position="319"/>
        <end position="344"/>
    </location>
</feature>
<reference evidence="14" key="1">
    <citation type="submission" date="2020-10" db="EMBL/GenBank/DDBJ databases">
        <authorList>
            <person name="Gilroy R."/>
        </authorList>
    </citation>
    <scope>NUCLEOTIDE SEQUENCE</scope>
    <source>
        <strain evidence="14">CHK123-3438</strain>
    </source>
</reference>
<evidence type="ECO:0000256" key="9">
    <source>
        <dbReference type="ARBA" id="ARBA00022989"/>
    </source>
</evidence>
<feature type="transmembrane region" description="Helical" evidence="13">
    <location>
        <begin position="45"/>
        <end position="68"/>
    </location>
</feature>
<reference evidence="14" key="2">
    <citation type="journal article" date="2021" name="PeerJ">
        <title>Extensive microbial diversity within the chicken gut microbiome revealed by metagenomics and culture.</title>
        <authorList>
            <person name="Gilroy R."/>
            <person name="Ravi A."/>
            <person name="Getino M."/>
            <person name="Pursley I."/>
            <person name="Horton D.L."/>
            <person name="Alikhan N.F."/>
            <person name="Baker D."/>
            <person name="Gharbi K."/>
            <person name="Hall N."/>
            <person name="Watson M."/>
            <person name="Adriaenssens E.M."/>
            <person name="Foster-Nyarko E."/>
            <person name="Jarju S."/>
            <person name="Secka A."/>
            <person name="Antonio M."/>
            <person name="Oren A."/>
            <person name="Chaudhuri R.R."/>
            <person name="La Ragione R."/>
            <person name="Hildebrand F."/>
            <person name="Pallen M.J."/>
        </authorList>
    </citation>
    <scope>NUCLEOTIDE SEQUENCE</scope>
    <source>
        <strain evidence="14">CHK123-3438</strain>
    </source>
</reference>
<keyword evidence="11 13" id="KW-0472">Membrane</keyword>
<feature type="transmembrane region" description="Helical" evidence="13">
    <location>
        <begin position="418"/>
        <end position="440"/>
    </location>
</feature>
<dbReference type="Proteomes" id="UP000886860">
    <property type="component" value="Unassembled WGS sequence"/>
</dbReference>
<feature type="transmembrane region" description="Helical" evidence="13">
    <location>
        <begin position="197"/>
        <end position="219"/>
    </location>
</feature>
<dbReference type="GO" id="GO:0006811">
    <property type="term" value="P:monoatomic ion transport"/>
    <property type="evidence" value="ECO:0007669"/>
    <property type="project" value="UniProtKB-KW"/>
</dbReference>
<comment type="caution">
    <text evidence="14">The sequence shown here is derived from an EMBL/GenBank/DDBJ whole genome shotgun (WGS) entry which is preliminary data.</text>
</comment>
<comment type="subcellular location">
    <subcellularLocation>
        <location evidence="2">Cell membrane</location>
        <topology evidence="2">Multi-pass membrane protein</topology>
    </subcellularLocation>
</comment>
<evidence type="ECO:0000256" key="6">
    <source>
        <dbReference type="ARBA" id="ARBA00022449"/>
    </source>
</evidence>
<evidence type="ECO:0000256" key="11">
    <source>
        <dbReference type="ARBA" id="ARBA00023136"/>
    </source>
</evidence>
<name>A0A9D1GK85_9FIRM</name>
<evidence type="ECO:0000313" key="15">
    <source>
        <dbReference type="Proteomes" id="UP000886860"/>
    </source>
</evidence>
<feature type="transmembrane region" description="Helical" evidence="13">
    <location>
        <begin position="89"/>
        <end position="115"/>
    </location>
</feature>
<evidence type="ECO:0000256" key="7">
    <source>
        <dbReference type="ARBA" id="ARBA00022475"/>
    </source>
</evidence>
<evidence type="ECO:0000256" key="8">
    <source>
        <dbReference type="ARBA" id="ARBA00022692"/>
    </source>
</evidence>
<dbReference type="GO" id="GO:0015297">
    <property type="term" value="F:antiporter activity"/>
    <property type="evidence" value="ECO:0007669"/>
    <property type="project" value="UniProtKB-KW"/>
</dbReference>
<sequence>MERNVDLLHGRILPSLTSLAVPIMATAMVQTAYNLTDMAWVGRLGSSAVAAVGAAGMYTWLSSGLVAVARMGGQVKTSHAIGEGKLKEAGLFGAGAIQLTMVLALLFAAAMNIWAQPLIRFFALQDEKTVADAVSYLRIACGLIFFSFLNQTLTGLYTAAGDSRTPFLANCVGMGANMILDPLMIFGLGPVPRMEAAGAAIATVTAQAIVTAVLVFSAGRERVLFPHIKVFRPAPWKFWKTIIRIGVPAGVQSMIYCMISMVLTRFVSAWGDQAVAVQRVGSQIESISWTTADGFGTAINAFVGQNYGGRKFDRVKKGYMTASVIVCIWGCITTAALVFGSVPIFRLFIQEAEVIPLGADYLRILGYGQMFMCVELMTNGALSGLGKTFSCSVISVILTSARIPLALVLGGLMGLNGIWWAFTISSVVKGIVFFFFYLAVLGRLQKENAVPARDSF</sequence>
<dbReference type="EMBL" id="DVKS01000192">
    <property type="protein sequence ID" value="HIT42710.1"/>
    <property type="molecule type" value="Genomic_DNA"/>
</dbReference>
<keyword evidence="5" id="KW-0813">Transport</keyword>
<keyword evidence="8 13" id="KW-0812">Transmembrane</keyword>
<evidence type="ECO:0000256" key="13">
    <source>
        <dbReference type="SAM" id="Phobius"/>
    </source>
</evidence>
<accession>A0A9D1GK85</accession>
<dbReference type="CDD" id="cd13140">
    <property type="entry name" value="MATE_like_1"/>
    <property type="match status" value="1"/>
</dbReference>
<dbReference type="GO" id="GO:0005886">
    <property type="term" value="C:plasma membrane"/>
    <property type="evidence" value="ECO:0007669"/>
    <property type="project" value="UniProtKB-SubCell"/>
</dbReference>
<feature type="transmembrane region" description="Helical" evidence="13">
    <location>
        <begin position="389"/>
        <end position="412"/>
    </location>
</feature>
<feature type="transmembrane region" description="Helical" evidence="13">
    <location>
        <begin position="135"/>
        <end position="160"/>
    </location>
</feature>
<keyword evidence="9 13" id="KW-1133">Transmembrane helix</keyword>
<protein>
    <recommendedName>
        <fullName evidence="4">Probable multidrug resistance protein NorM</fullName>
    </recommendedName>
    <alternativeName>
        <fullName evidence="12">Multidrug-efflux transporter</fullName>
    </alternativeName>
</protein>
<gene>
    <name evidence="14" type="ORF">IAB60_11560</name>
</gene>
<evidence type="ECO:0000256" key="10">
    <source>
        <dbReference type="ARBA" id="ARBA00023065"/>
    </source>
</evidence>
<proteinExistence type="inferred from homology"/>
<evidence type="ECO:0000256" key="5">
    <source>
        <dbReference type="ARBA" id="ARBA00022448"/>
    </source>
</evidence>
<dbReference type="PANTHER" id="PTHR43298">
    <property type="entry name" value="MULTIDRUG RESISTANCE PROTEIN NORM-RELATED"/>
    <property type="match status" value="1"/>
</dbReference>
<evidence type="ECO:0000256" key="2">
    <source>
        <dbReference type="ARBA" id="ARBA00004651"/>
    </source>
</evidence>
<dbReference type="InterPro" id="IPR048279">
    <property type="entry name" value="MdtK-like"/>
</dbReference>
<comment type="similarity">
    <text evidence="3">Belongs to the multi antimicrobial extrusion (MATE) (TC 2.A.66.1) family.</text>
</comment>
<keyword evidence="10" id="KW-0406">Ion transport</keyword>
<feature type="transmembrane region" description="Helical" evidence="13">
    <location>
        <begin position="167"/>
        <end position="191"/>
    </location>
</feature>